<dbReference type="STRING" id="530564.Psta_2056"/>
<dbReference type="PANTHER" id="PTHR43031">
    <property type="entry name" value="FAD-DEPENDENT OXIDOREDUCTASE"/>
    <property type="match status" value="1"/>
</dbReference>
<dbReference type="KEGG" id="psl:Psta_2056"/>
<protein>
    <submittedName>
        <fullName evidence="2">Rhodanese domain protein</fullName>
    </submittedName>
</protein>
<dbReference type="SUPFAM" id="SSF52821">
    <property type="entry name" value="Rhodanese/Cell cycle control phosphatase"/>
    <property type="match status" value="1"/>
</dbReference>
<dbReference type="OrthoDB" id="9800872at2"/>
<dbReference type="PANTHER" id="PTHR43031:SF17">
    <property type="entry name" value="SULFURTRANSFERASE YTWF-RELATED"/>
    <property type="match status" value="1"/>
</dbReference>
<proteinExistence type="predicted"/>
<accession>D2R1L1</accession>
<dbReference type="InterPro" id="IPR050229">
    <property type="entry name" value="GlpE_sulfurtransferase"/>
</dbReference>
<dbReference type="Gene3D" id="3.40.250.10">
    <property type="entry name" value="Rhodanese-like domain"/>
    <property type="match status" value="1"/>
</dbReference>
<dbReference type="EMBL" id="CP001848">
    <property type="protein sequence ID" value="ADB16730.1"/>
    <property type="molecule type" value="Genomic_DNA"/>
</dbReference>
<dbReference type="InterPro" id="IPR036873">
    <property type="entry name" value="Rhodanese-like_dom_sf"/>
</dbReference>
<dbReference type="PROSITE" id="PS50206">
    <property type="entry name" value="RHODANESE_3"/>
    <property type="match status" value="1"/>
</dbReference>
<name>D2R1L1_PIRSD</name>
<dbReference type="Pfam" id="PF00581">
    <property type="entry name" value="Rhodanese"/>
    <property type="match status" value="1"/>
</dbReference>
<evidence type="ECO:0000313" key="3">
    <source>
        <dbReference type="Proteomes" id="UP000001887"/>
    </source>
</evidence>
<dbReference type="InterPro" id="IPR001763">
    <property type="entry name" value="Rhodanese-like_dom"/>
</dbReference>
<dbReference type="AlphaFoldDB" id="D2R1L1"/>
<sequence length="109" mass="12158">MTPLEVDVETVAAMQKDGQPLLLIDCREENEFAHCRIAGSTLIPMQQIPARLAEIAPHQGGRIVVHCHHGGRSMRVTQWLRQQGYETVQNMAGGIDAWSQVVDPTVPRY</sequence>
<keyword evidence="3" id="KW-1185">Reference proteome</keyword>
<evidence type="ECO:0000313" key="2">
    <source>
        <dbReference type="EMBL" id="ADB16730.1"/>
    </source>
</evidence>
<reference evidence="2 3" key="1">
    <citation type="journal article" date="2009" name="Stand. Genomic Sci.">
        <title>Complete genome sequence of Pirellula staleyi type strain (ATCC 27377).</title>
        <authorList>
            <person name="Clum A."/>
            <person name="Tindall B.J."/>
            <person name="Sikorski J."/>
            <person name="Ivanova N."/>
            <person name="Mavrommatis K."/>
            <person name="Lucas S."/>
            <person name="Glavina del Rio T."/>
            <person name="Nolan M."/>
            <person name="Chen F."/>
            <person name="Tice H."/>
            <person name="Pitluck S."/>
            <person name="Cheng J.F."/>
            <person name="Chertkov O."/>
            <person name="Brettin T."/>
            <person name="Han C."/>
            <person name="Detter J.C."/>
            <person name="Kuske C."/>
            <person name="Bruce D."/>
            <person name="Goodwin L."/>
            <person name="Ovchinikova G."/>
            <person name="Pati A."/>
            <person name="Mikhailova N."/>
            <person name="Chen A."/>
            <person name="Palaniappan K."/>
            <person name="Land M."/>
            <person name="Hauser L."/>
            <person name="Chang Y.J."/>
            <person name="Jeffries C.D."/>
            <person name="Chain P."/>
            <person name="Rohde M."/>
            <person name="Goker M."/>
            <person name="Bristow J."/>
            <person name="Eisen J.A."/>
            <person name="Markowitz V."/>
            <person name="Hugenholtz P."/>
            <person name="Kyrpides N.C."/>
            <person name="Klenk H.P."/>
            <person name="Lapidus A."/>
        </authorList>
    </citation>
    <scope>NUCLEOTIDE SEQUENCE [LARGE SCALE GENOMIC DNA]</scope>
    <source>
        <strain evidence="3">ATCC 27377 / DSM 6068 / ICPB 4128</strain>
    </source>
</reference>
<evidence type="ECO:0000259" key="1">
    <source>
        <dbReference type="PROSITE" id="PS50206"/>
    </source>
</evidence>
<feature type="domain" description="Rhodanese" evidence="1">
    <location>
        <begin position="17"/>
        <end position="107"/>
    </location>
</feature>
<dbReference type="HOGENOM" id="CLU_089574_13_3_0"/>
<dbReference type="eggNOG" id="COG0607">
    <property type="taxonomic scope" value="Bacteria"/>
</dbReference>
<dbReference type="SMART" id="SM00450">
    <property type="entry name" value="RHOD"/>
    <property type="match status" value="1"/>
</dbReference>
<organism evidence="2 3">
    <name type="scientific">Pirellula staleyi (strain ATCC 27377 / DSM 6068 / ICPB 4128)</name>
    <name type="common">Pirella staleyi</name>
    <dbReference type="NCBI Taxonomy" id="530564"/>
    <lineage>
        <taxon>Bacteria</taxon>
        <taxon>Pseudomonadati</taxon>
        <taxon>Planctomycetota</taxon>
        <taxon>Planctomycetia</taxon>
        <taxon>Pirellulales</taxon>
        <taxon>Pirellulaceae</taxon>
        <taxon>Pirellula</taxon>
    </lineage>
</organism>
<dbReference type="Proteomes" id="UP000001887">
    <property type="component" value="Chromosome"/>
</dbReference>
<gene>
    <name evidence="2" type="ordered locus">Psta_2056</name>
</gene>